<dbReference type="SUPFAM" id="SSF46689">
    <property type="entry name" value="Homeodomain-like"/>
    <property type="match status" value="1"/>
</dbReference>
<dbReference type="SMART" id="SM00355">
    <property type="entry name" value="ZnF_C2H2"/>
    <property type="match status" value="3"/>
</dbReference>
<protein>
    <recommendedName>
        <fullName evidence="8">C2H2-type domain-containing protein</fullName>
    </recommendedName>
</protein>
<proteinExistence type="predicted"/>
<evidence type="ECO:0000256" key="2">
    <source>
        <dbReference type="PROSITE-ProRule" id="PRU00108"/>
    </source>
</evidence>
<dbReference type="Gene3D" id="1.10.10.60">
    <property type="entry name" value="Homeodomain-like"/>
    <property type="match status" value="1"/>
</dbReference>
<dbReference type="PROSITE" id="PS50071">
    <property type="entry name" value="HOMEOBOX_2"/>
    <property type="match status" value="1"/>
</dbReference>
<comment type="subcellular location">
    <subcellularLocation>
        <location evidence="2">Nucleus</location>
    </subcellularLocation>
</comment>
<keyword evidence="1" id="KW-0863">Zinc-finger</keyword>
<dbReference type="PROSITE" id="PS50157">
    <property type="entry name" value="ZINC_FINGER_C2H2_2"/>
    <property type="match status" value="1"/>
</dbReference>
<evidence type="ECO:0000313" key="7">
    <source>
        <dbReference type="Proteomes" id="UP000664132"/>
    </source>
</evidence>
<name>A0A8H7W7K1_9HELO</name>
<dbReference type="GO" id="GO:0005634">
    <property type="term" value="C:nucleus"/>
    <property type="evidence" value="ECO:0007669"/>
    <property type="project" value="UniProtKB-SubCell"/>
</dbReference>
<feature type="compositionally biased region" description="Basic and acidic residues" evidence="3">
    <location>
        <begin position="299"/>
        <end position="311"/>
    </location>
</feature>
<evidence type="ECO:0000256" key="1">
    <source>
        <dbReference type="PROSITE-ProRule" id="PRU00042"/>
    </source>
</evidence>
<sequence length="613" mass="69987">MASNYGDSHVYGDPGASAVGGDMLANFQDIWDDTDLLDLPVDPSTFSAYDVRDRLPLNSLADWNHNDPDFDGHGLVDELNTGSWMPEPMAEEPGEIDTSKRPATNTRRRRDYTKQEKDSFEKWITVNPKPERSQKVAYARLHGLTESQLQNLINNRRRRKATCEAKEQSFSVAISQAMFDGKQKALPDFESSQNIRGSPPHKKAKKRRLEHVEAPNIDEMEILELAGSAEDDSSSLPVSNSQFLQVLREKPSYSSIEEYLKSPEEAVPFESIRRASAESHRPSQLDISPPARTPPLSQLDDKQPRNFESENRPTPPNVYVSPPGEASRGFLAVPGLRSRQNSLESDDGFDATSSFGSNGTLAMSYASSQYAKSYDSSISFNSRTRTKRNRRQRHAQKQVRSFTCRFCMLCFRTRDEMVQHETNRHCLPQTFPCTWCKEVFSSTETWQDHENELHSQLEMTWFCMLDGQVDAQHCLFCGELSPSRQHYDEAHDLQPCEMDLEARTFSTRHEVMRHLSDFHDLTEHEVSFIKEDLDIWSLKLNMAARSGLWRCGYCGEVGADWDHRMLHIKSHWEIGGPRMSKIHPWLEDRACLDGLAPQYLEMLDTGQIKKAGE</sequence>
<dbReference type="AlphaFoldDB" id="A0A8H7W7K1"/>
<feature type="region of interest" description="Disordered" evidence="3">
    <location>
        <begin position="188"/>
        <end position="213"/>
    </location>
</feature>
<keyword evidence="2" id="KW-0371">Homeobox</keyword>
<dbReference type="PROSITE" id="PS00028">
    <property type="entry name" value="ZINC_FINGER_C2H2_1"/>
    <property type="match status" value="2"/>
</dbReference>
<dbReference type="InterPro" id="IPR009057">
    <property type="entry name" value="Homeodomain-like_sf"/>
</dbReference>
<reference evidence="6" key="1">
    <citation type="submission" date="2021-02" db="EMBL/GenBank/DDBJ databases">
        <title>Genome sequence Cadophora malorum strain M34.</title>
        <authorList>
            <person name="Stefanovic E."/>
            <person name="Vu D."/>
            <person name="Scully C."/>
            <person name="Dijksterhuis J."/>
            <person name="Roader J."/>
            <person name="Houbraken J."/>
        </authorList>
    </citation>
    <scope>NUCLEOTIDE SEQUENCE</scope>
    <source>
        <strain evidence="6">M34</strain>
    </source>
</reference>
<dbReference type="GO" id="GO:0008270">
    <property type="term" value="F:zinc ion binding"/>
    <property type="evidence" value="ECO:0007669"/>
    <property type="project" value="UniProtKB-KW"/>
</dbReference>
<evidence type="ECO:0000313" key="6">
    <source>
        <dbReference type="EMBL" id="KAG4420476.1"/>
    </source>
</evidence>
<feature type="region of interest" description="Disordered" evidence="3">
    <location>
        <begin position="274"/>
        <end position="330"/>
    </location>
</feature>
<organism evidence="6 7">
    <name type="scientific">Cadophora malorum</name>
    <dbReference type="NCBI Taxonomy" id="108018"/>
    <lineage>
        <taxon>Eukaryota</taxon>
        <taxon>Fungi</taxon>
        <taxon>Dikarya</taxon>
        <taxon>Ascomycota</taxon>
        <taxon>Pezizomycotina</taxon>
        <taxon>Leotiomycetes</taxon>
        <taxon>Helotiales</taxon>
        <taxon>Ploettnerulaceae</taxon>
        <taxon>Cadophora</taxon>
    </lineage>
</organism>
<keyword evidence="1" id="KW-0479">Metal-binding</keyword>
<comment type="caution">
    <text evidence="6">The sequence shown here is derived from an EMBL/GenBank/DDBJ whole genome shotgun (WGS) entry which is preliminary data.</text>
</comment>
<evidence type="ECO:0008006" key="8">
    <source>
        <dbReference type="Google" id="ProtNLM"/>
    </source>
</evidence>
<keyword evidence="7" id="KW-1185">Reference proteome</keyword>
<dbReference type="InterPro" id="IPR001356">
    <property type="entry name" value="HD"/>
</dbReference>
<feature type="DNA-binding region" description="Homeobox" evidence="2">
    <location>
        <begin position="105"/>
        <end position="164"/>
    </location>
</feature>
<dbReference type="EMBL" id="JAFJYH010000083">
    <property type="protein sequence ID" value="KAG4420476.1"/>
    <property type="molecule type" value="Genomic_DNA"/>
</dbReference>
<evidence type="ECO:0000259" key="4">
    <source>
        <dbReference type="PROSITE" id="PS50071"/>
    </source>
</evidence>
<dbReference type="InterPro" id="IPR013087">
    <property type="entry name" value="Znf_C2H2_type"/>
</dbReference>
<feature type="region of interest" description="Disordered" evidence="3">
    <location>
        <begin position="74"/>
        <end position="118"/>
    </location>
</feature>
<evidence type="ECO:0000259" key="5">
    <source>
        <dbReference type="PROSITE" id="PS50157"/>
    </source>
</evidence>
<dbReference type="GO" id="GO:0003677">
    <property type="term" value="F:DNA binding"/>
    <property type="evidence" value="ECO:0007669"/>
    <property type="project" value="UniProtKB-UniRule"/>
</dbReference>
<accession>A0A8H7W7K1</accession>
<gene>
    <name evidence="6" type="ORF">IFR04_006396</name>
</gene>
<dbReference type="Gene3D" id="3.30.160.60">
    <property type="entry name" value="Classic Zinc Finger"/>
    <property type="match status" value="1"/>
</dbReference>
<dbReference type="Proteomes" id="UP000664132">
    <property type="component" value="Unassembled WGS sequence"/>
</dbReference>
<feature type="domain" description="Homeobox" evidence="4">
    <location>
        <begin position="103"/>
        <end position="163"/>
    </location>
</feature>
<feature type="domain" description="C2H2-type" evidence="5">
    <location>
        <begin position="431"/>
        <end position="459"/>
    </location>
</feature>
<evidence type="ECO:0000256" key="3">
    <source>
        <dbReference type="SAM" id="MobiDB-lite"/>
    </source>
</evidence>
<dbReference type="CDD" id="cd00086">
    <property type="entry name" value="homeodomain"/>
    <property type="match status" value="1"/>
</dbReference>
<keyword evidence="2" id="KW-0238">DNA-binding</keyword>
<dbReference type="OrthoDB" id="3600053at2759"/>
<feature type="compositionally biased region" description="Basic residues" evidence="3">
    <location>
        <begin position="199"/>
        <end position="209"/>
    </location>
</feature>
<feature type="compositionally biased region" description="Basic and acidic residues" evidence="3">
    <location>
        <begin position="274"/>
        <end position="283"/>
    </location>
</feature>
<keyword evidence="1" id="KW-0862">Zinc</keyword>
<keyword evidence="2" id="KW-0539">Nucleus</keyword>